<dbReference type="SUPFAM" id="SSF48452">
    <property type="entry name" value="TPR-like"/>
    <property type="match status" value="1"/>
</dbReference>
<proteinExistence type="inferred from homology"/>
<dbReference type="SMART" id="SM00028">
    <property type="entry name" value="TPR"/>
    <property type="match status" value="3"/>
</dbReference>
<dbReference type="OrthoDB" id="629492at2759"/>
<evidence type="ECO:0000256" key="6">
    <source>
        <dbReference type="SAM" id="MobiDB-lite"/>
    </source>
</evidence>
<evidence type="ECO:0000256" key="1">
    <source>
        <dbReference type="ARBA" id="ARBA00022737"/>
    </source>
</evidence>
<dbReference type="PROSITE" id="PS50005">
    <property type="entry name" value="TPR"/>
    <property type="match status" value="1"/>
</dbReference>
<sequence length="406" mass="44707">MSTISTPKGRAQFSKEKGNEAFKKADYANAIGFYTAAWMEDPEEPTYPLNRAAAYLKLGKNEDAEKDCTIVLKLSPKNVKAMFRRAQAYYAMSKLHDAQKDLQAACELEPKNESILLLIGEIDLKLQAKREKAMAAAAAGKFVDPNASKRRRRVPINIIEDSAINPPASKSDTKIQFEAPKASDGSGLTAVSSRPLKTSPESTTLPHSTSSTVQAAPEPLNEIFPPNSSLPPSAGKPRPTPASFKDAKDARTTSRPSRVGGGIFHATGSSKVFTNRETAGEKGKSPPIKAPETYFELAKAWNARRTPEERWALLSTIRPLKFPSLCKTSMEPEFLATLVETFNYILNTADLETQILVKSYMDVLPDIQRFNTLFMFLIAKEKAVVREVLSKLGVDKPEGQWAELLK</sequence>
<dbReference type="InterPro" id="IPR011990">
    <property type="entry name" value="TPR-like_helical_dom_sf"/>
</dbReference>
<dbReference type="InterPro" id="IPR019734">
    <property type="entry name" value="TPR_rpt"/>
</dbReference>
<evidence type="ECO:0000256" key="5">
    <source>
        <dbReference type="PROSITE-ProRule" id="PRU00339"/>
    </source>
</evidence>
<evidence type="ECO:0000259" key="7">
    <source>
        <dbReference type="Pfam" id="PF13877"/>
    </source>
</evidence>
<feature type="compositionally biased region" description="Polar residues" evidence="6">
    <location>
        <begin position="189"/>
        <end position="214"/>
    </location>
</feature>
<gene>
    <name evidence="8" type="ORF">FA15DRAFT_642535</name>
</gene>
<evidence type="ECO:0000256" key="2">
    <source>
        <dbReference type="ARBA" id="ARBA00022803"/>
    </source>
</evidence>
<keyword evidence="9" id="KW-1185">Reference proteome</keyword>
<dbReference type="EMBL" id="ML210219">
    <property type="protein sequence ID" value="TFK23404.1"/>
    <property type="molecule type" value="Genomic_DNA"/>
</dbReference>
<organism evidence="8 9">
    <name type="scientific">Coprinopsis marcescibilis</name>
    <name type="common">Agaric fungus</name>
    <name type="synonym">Psathyrella marcescibilis</name>
    <dbReference type="NCBI Taxonomy" id="230819"/>
    <lineage>
        <taxon>Eukaryota</taxon>
        <taxon>Fungi</taxon>
        <taxon>Dikarya</taxon>
        <taxon>Basidiomycota</taxon>
        <taxon>Agaricomycotina</taxon>
        <taxon>Agaricomycetes</taxon>
        <taxon>Agaricomycetidae</taxon>
        <taxon>Agaricales</taxon>
        <taxon>Agaricineae</taxon>
        <taxon>Psathyrellaceae</taxon>
        <taxon>Coprinopsis</taxon>
    </lineage>
</organism>
<dbReference type="PANTHER" id="PTHR46423">
    <property type="entry name" value="RNA POLYMERASE II-ASSOCIATED PROTEIN 3"/>
    <property type="match status" value="1"/>
</dbReference>
<dbReference type="AlphaFoldDB" id="A0A5C3KSG4"/>
<evidence type="ECO:0000256" key="4">
    <source>
        <dbReference type="ARBA" id="ARBA00040133"/>
    </source>
</evidence>
<feature type="repeat" description="TPR" evidence="5">
    <location>
        <begin position="79"/>
        <end position="112"/>
    </location>
</feature>
<keyword evidence="1" id="KW-0677">Repeat</keyword>
<name>A0A5C3KSG4_COPMA</name>
<dbReference type="Gene3D" id="1.25.40.10">
    <property type="entry name" value="Tetratricopeptide repeat domain"/>
    <property type="match status" value="1"/>
</dbReference>
<protein>
    <recommendedName>
        <fullName evidence="4">RNA polymerase II-associated protein 3</fullName>
    </recommendedName>
</protein>
<evidence type="ECO:0000313" key="9">
    <source>
        <dbReference type="Proteomes" id="UP000307440"/>
    </source>
</evidence>
<dbReference type="GO" id="GO:0101031">
    <property type="term" value="C:protein folding chaperone complex"/>
    <property type="evidence" value="ECO:0007669"/>
    <property type="project" value="TreeGrafter"/>
</dbReference>
<dbReference type="InterPro" id="IPR051966">
    <property type="entry name" value="RPAP3"/>
</dbReference>
<accession>A0A5C3KSG4</accession>
<dbReference type="PANTHER" id="PTHR46423:SF1">
    <property type="entry name" value="RNA POLYMERASE II-ASSOCIATED PROTEIN 3"/>
    <property type="match status" value="1"/>
</dbReference>
<evidence type="ECO:0000313" key="8">
    <source>
        <dbReference type="EMBL" id="TFK23404.1"/>
    </source>
</evidence>
<comment type="similarity">
    <text evidence="3">Belongs to the RPAP3 family.</text>
</comment>
<dbReference type="InterPro" id="IPR025986">
    <property type="entry name" value="RPAP3-like_C"/>
</dbReference>
<feature type="domain" description="RNA-polymerase II-associated protein 3-like C-terminal" evidence="7">
    <location>
        <begin position="290"/>
        <end position="382"/>
    </location>
</feature>
<dbReference type="STRING" id="230819.A0A5C3KSG4"/>
<keyword evidence="2 5" id="KW-0802">TPR repeat</keyword>
<dbReference type="Pfam" id="PF13877">
    <property type="entry name" value="RPAP3_C"/>
    <property type="match status" value="1"/>
</dbReference>
<feature type="region of interest" description="Disordered" evidence="6">
    <location>
        <begin position="178"/>
        <end position="266"/>
    </location>
</feature>
<reference evidence="8 9" key="1">
    <citation type="journal article" date="2019" name="Nat. Ecol. Evol.">
        <title>Megaphylogeny resolves global patterns of mushroom evolution.</title>
        <authorList>
            <person name="Varga T."/>
            <person name="Krizsan K."/>
            <person name="Foldi C."/>
            <person name="Dima B."/>
            <person name="Sanchez-Garcia M."/>
            <person name="Sanchez-Ramirez S."/>
            <person name="Szollosi G.J."/>
            <person name="Szarkandi J.G."/>
            <person name="Papp V."/>
            <person name="Albert L."/>
            <person name="Andreopoulos W."/>
            <person name="Angelini C."/>
            <person name="Antonin V."/>
            <person name="Barry K.W."/>
            <person name="Bougher N.L."/>
            <person name="Buchanan P."/>
            <person name="Buyck B."/>
            <person name="Bense V."/>
            <person name="Catcheside P."/>
            <person name="Chovatia M."/>
            <person name="Cooper J."/>
            <person name="Damon W."/>
            <person name="Desjardin D."/>
            <person name="Finy P."/>
            <person name="Geml J."/>
            <person name="Haridas S."/>
            <person name="Hughes K."/>
            <person name="Justo A."/>
            <person name="Karasinski D."/>
            <person name="Kautmanova I."/>
            <person name="Kiss B."/>
            <person name="Kocsube S."/>
            <person name="Kotiranta H."/>
            <person name="LaButti K.M."/>
            <person name="Lechner B.E."/>
            <person name="Liimatainen K."/>
            <person name="Lipzen A."/>
            <person name="Lukacs Z."/>
            <person name="Mihaltcheva S."/>
            <person name="Morgado L.N."/>
            <person name="Niskanen T."/>
            <person name="Noordeloos M.E."/>
            <person name="Ohm R.A."/>
            <person name="Ortiz-Santana B."/>
            <person name="Ovrebo C."/>
            <person name="Racz N."/>
            <person name="Riley R."/>
            <person name="Savchenko A."/>
            <person name="Shiryaev A."/>
            <person name="Soop K."/>
            <person name="Spirin V."/>
            <person name="Szebenyi C."/>
            <person name="Tomsovsky M."/>
            <person name="Tulloss R.E."/>
            <person name="Uehling J."/>
            <person name="Grigoriev I.V."/>
            <person name="Vagvolgyi C."/>
            <person name="Papp T."/>
            <person name="Martin F.M."/>
            <person name="Miettinen O."/>
            <person name="Hibbett D.S."/>
            <person name="Nagy L.G."/>
        </authorList>
    </citation>
    <scope>NUCLEOTIDE SEQUENCE [LARGE SCALE GENOMIC DNA]</scope>
    <source>
        <strain evidence="8 9">CBS 121175</strain>
    </source>
</reference>
<dbReference type="Proteomes" id="UP000307440">
    <property type="component" value="Unassembled WGS sequence"/>
</dbReference>
<evidence type="ECO:0000256" key="3">
    <source>
        <dbReference type="ARBA" id="ARBA00038275"/>
    </source>
</evidence>